<gene>
    <name evidence="2" type="ORF">ACFOUO_15400</name>
</gene>
<comment type="caution">
    <text evidence="2">The sequence shown here is derived from an EMBL/GenBank/DDBJ whole genome shotgun (WGS) entry which is preliminary data.</text>
</comment>
<keyword evidence="1" id="KW-0812">Transmembrane</keyword>
<name>A0ABV8JHY0_9BACL</name>
<dbReference type="EMBL" id="JBHSAP010000018">
    <property type="protein sequence ID" value="MFC4078184.1"/>
    <property type="molecule type" value="Genomic_DNA"/>
</dbReference>
<keyword evidence="1" id="KW-1133">Transmembrane helix</keyword>
<dbReference type="Proteomes" id="UP001595843">
    <property type="component" value="Unassembled WGS sequence"/>
</dbReference>
<organism evidence="2 3">
    <name type="scientific">Salinithrix halophila</name>
    <dbReference type="NCBI Taxonomy" id="1485204"/>
    <lineage>
        <taxon>Bacteria</taxon>
        <taxon>Bacillati</taxon>
        <taxon>Bacillota</taxon>
        <taxon>Bacilli</taxon>
        <taxon>Bacillales</taxon>
        <taxon>Thermoactinomycetaceae</taxon>
        <taxon>Salinithrix</taxon>
    </lineage>
</organism>
<keyword evidence="1" id="KW-0472">Membrane</keyword>
<feature type="transmembrane region" description="Helical" evidence="1">
    <location>
        <begin position="27"/>
        <end position="47"/>
    </location>
</feature>
<keyword evidence="3" id="KW-1185">Reference proteome</keyword>
<accession>A0ABV8JHY0</accession>
<reference evidence="3" key="1">
    <citation type="journal article" date="2019" name="Int. J. Syst. Evol. Microbiol.">
        <title>The Global Catalogue of Microorganisms (GCM) 10K type strain sequencing project: providing services to taxonomists for standard genome sequencing and annotation.</title>
        <authorList>
            <consortium name="The Broad Institute Genomics Platform"/>
            <consortium name="The Broad Institute Genome Sequencing Center for Infectious Disease"/>
            <person name="Wu L."/>
            <person name="Ma J."/>
        </authorList>
    </citation>
    <scope>NUCLEOTIDE SEQUENCE [LARGE SCALE GENOMIC DNA]</scope>
    <source>
        <strain evidence="3">IBRC-M 10813</strain>
    </source>
</reference>
<evidence type="ECO:0008006" key="4">
    <source>
        <dbReference type="Google" id="ProtNLM"/>
    </source>
</evidence>
<proteinExistence type="predicted"/>
<protein>
    <recommendedName>
        <fullName evidence="4">DUF2759 domain-containing protein</fullName>
    </recommendedName>
</protein>
<sequence length="54" mass="5692">MTVIMIFISILAVMGTLKNKRSGNKPGLLIGGAFTALTVAITLIAIYDEIVGLQ</sequence>
<evidence type="ECO:0000313" key="3">
    <source>
        <dbReference type="Proteomes" id="UP001595843"/>
    </source>
</evidence>
<evidence type="ECO:0000313" key="2">
    <source>
        <dbReference type="EMBL" id="MFC4078184.1"/>
    </source>
</evidence>
<evidence type="ECO:0000256" key="1">
    <source>
        <dbReference type="SAM" id="Phobius"/>
    </source>
</evidence>